<dbReference type="InterPro" id="IPR011852">
    <property type="entry name" value="TRAP_TAXI"/>
</dbReference>
<dbReference type="PANTHER" id="PTHR42941">
    <property type="entry name" value="SLL1037 PROTEIN"/>
    <property type="match status" value="1"/>
</dbReference>
<evidence type="ECO:0000256" key="1">
    <source>
        <dbReference type="SAM" id="Phobius"/>
    </source>
</evidence>
<dbReference type="OrthoDB" id="9776669at2"/>
<dbReference type="PANTHER" id="PTHR42941:SF1">
    <property type="entry name" value="SLL1037 PROTEIN"/>
    <property type="match status" value="1"/>
</dbReference>
<sequence length="391" mass="42815">MNPGLKNSPELCLKSSPELSLENSPELGLKNSPELSLKNRLKSYLKSRINFNRNLIRDNKLKYYLSYCTLNCVLISLLAGLTLSSANAENQIITLGTGGVTGLYYPAGGALCRLINQTRQQHGIRCAVRSTFGSVTNVAQVSSGELDLGIAEAGQLYKVAKSDVPLRTLVSLFPEYISVLVRSDAAINSFDDLKNKRINIGKEGSSQRITLALLMAAHGWTLNDFAEVVQLEPAEQATALCDNRIDATLYVVGHPSGTIKEALRDCRSKLIGLSKKDRDTLILKNPYYRQVSIAGSFYSPDLPDVETVGVNATLFTRADLPDEVAYAVVKSLFAQFDSFRRLHPAFSSLDPEQMMLTSGLPLPLHPGAAKYFMEAKQVAQQVAKAKSKQLQ</sequence>
<dbReference type="Proteomes" id="UP000185999">
    <property type="component" value="Unassembled WGS sequence"/>
</dbReference>
<evidence type="ECO:0008006" key="4">
    <source>
        <dbReference type="Google" id="ProtNLM"/>
    </source>
</evidence>
<keyword evidence="3" id="KW-1185">Reference proteome</keyword>
<proteinExistence type="predicted"/>
<reference evidence="3" key="1">
    <citation type="submission" date="2017-01" db="EMBL/GenBank/DDBJ databases">
        <authorList>
            <person name="Varghese N."/>
            <person name="Submissions S."/>
        </authorList>
    </citation>
    <scope>NUCLEOTIDE SEQUENCE [LARGE SCALE GENOMIC DNA]</scope>
    <source>
        <strain evidence="3">DSM 22306</strain>
    </source>
</reference>
<evidence type="ECO:0000313" key="3">
    <source>
        <dbReference type="Proteomes" id="UP000185999"/>
    </source>
</evidence>
<evidence type="ECO:0000313" key="2">
    <source>
        <dbReference type="EMBL" id="SIS72899.1"/>
    </source>
</evidence>
<dbReference type="AlphaFoldDB" id="A0A1N7LGF1"/>
<keyword evidence="1" id="KW-0812">Transmembrane</keyword>
<dbReference type="Pfam" id="PF16868">
    <property type="entry name" value="NMT1_3"/>
    <property type="match status" value="1"/>
</dbReference>
<dbReference type="NCBIfam" id="TIGR02122">
    <property type="entry name" value="TRAP_TAXI"/>
    <property type="match status" value="1"/>
</dbReference>
<dbReference type="Gene3D" id="3.40.190.10">
    <property type="entry name" value="Periplasmic binding protein-like II"/>
    <property type="match status" value="2"/>
</dbReference>
<organism evidence="2 3">
    <name type="scientific">Neptunomonas antarctica</name>
    <dbReference type="NCBI Taxonomy" id="619304"/>
    <lineage>
        <taxon>Bacteria</taxon>
        <taxon>Pseudomonadati</taxon>
        <taxon>Pseudomonadota</taxon>
        <taxon>Gammaproteobacteria</taxon>
        <taxon>Oceanospirillales</taxon>
        <taxon>Oceanospirillaceae</taxon>
        <taxon>Neptunomonas</taxon>
    </lineage>
</organism>
<keyword evidence="1" id="KW-1133">Transmembrane helix</keyword>
<name>A0A1N7LGF1_9GAMM</name>
<dbReference type="SUPFAM" id="SSF53850">
    <property type="entry name" value="Periplasmic binding protein-like II"/>
    <property type="match status" value="1"/>
</dbReference>
<dbReference type="CDD" id="cd13568">
    <property type="entry name" value="PBP2_TAXI_TRAP_like_3"/>
    <property type="match status" value="1"/>
</dbReference>
<keyword evidence="1" id="KW-0472">Membrane</keyword>
<gene>
    <name evidence="2" type="ORF">SAMN05421760_10411</name>
</gene>
<dbReference type="STRING" id="619304.SAMN05421760_10411"/>
<feature type="transmembrane region" description="Helical" evidence="1">
    <location>
        <begin position="63"/>
        <end position="83"/>
    </location>
</feature>
<dbReference type="EMBL" id="FTOE01000004">
    <property type="protein sequence ID" value="SIS72899.1"/>
    <property type="molecule type" value="Genomic_DNA"/>
</dbReference>
<protein>
    <recommendedName>
        <fullName evidence="4">TRAP transporter solute receptor, TAXI family</fullName>
    </recommendedName>
</protein>
<accession>A0A1N7LGF1</accession>